<proteinExistence type="predicted"/>
<organism evidence="2 3">
    <name type="scientific">Aphanomyces astaci</name>
    <name type="common">Crayfish plague agent</name>
    <dbReference type="NCBI Taxonomy" id="112090"/>
    <lineage>
        <taxon>Eukaryota</taxon>
        <taxon>Sar</taxon>
        <taxon>Stramenopiles</taxon>
        <taxon>Oomycota</taxon>
        <taxon>Saprolegniomycetes</taxon>
        <taxon>Saprolegniales</taxon>
        <taxon>Verrucalvaceae</taxon>
        <taxon>Aphanomyces</taxon>
    </lineage>
</organism>
<accession>A0A396ZYS5</accession>
<evidence type="ECO:0000256" key="1">
    <source>
        <dbReference type="SAM" id="Phobius"/>
    </source>
</evidence>
<sequence>LVSDKSAPLIYEAQDLEVPKSACQYVWVISGVMSVILVIVALLMTAYTALLRGRIVGRNLFRFNRNVGAMWLGRPFLMIRGMMAIVILSTTLSE</sequence>
<feature type="non-terminal residue" evidence="2">
    <location>
        <position position="1"/>
    </location>
</feature>
<feature type="transmembrane region" description="Helical" evidence="1">
    <location>
        <begin position="25"/>
        <end position="50"/>
    </location>
</feature>
<keyword evidence="1" id="KW-0472">Membrane</keyword>
<keyword evidence="1" id="KW-1133">Transmembrane helix</keyword>
<dbReference type="EMBL" id="QUSZ01008254">
    <property type="protein sequence ID" value="RHY00693.1"/>
    <property type="molecule type" value="Genomic_DNA"/>
</dbReference>
<comment type="caution">
    <text evidence="2">The sequence shown here is derived from an EMBL/GenBank/DDBJ whole genome shotgun (WGS) entry which is preliminary data.</text>
</comment>
<keyword evidence="1" id="KW-0812">Transmembrane</keyword>
<protein>
    <submittedName>
        <fullName evidence="2">Uncharacterized protein</fullName>
    </submittedName>
</protein>
<reference evidence="2 3" key="1">
    <citation type="submission" date="2018-08" db="EMBL/GenBank/DDBJ databases">
        <title>Aphanomyces genome sequencing and annotation.</title>
        <authorList>
            <person name="Minardi D."/>
            <person name="Oidtmann B."/>
            <person name="Van Der Giezen M."/>
            <person name="Studholme D.J."/>
        </authorList>
    </citation>
    <scope>NUCLEOTIDE SEQUENCE [LARGE SCALE GENOMIC DNA]</scope>
    <source>
        <strain evidence="2 3">Kv</strain>
    </source>
</reference>
<dbReference type="Proteomes" id="UP000265427">
    <property type="component" value="Unassembled WGS sequence"/>
</dbReference>
<evidence type="ECO:0000313" key="2">
    <source>
        <dbReference type="EMBL" id="RHY00693.1"/>
    </source>
</evidence>
<dbReference type="AlphaFoldDB" id="A0A396ZYS5"/>
<evidence type="ECO:0000313" key="3">
    <source>
        <dbReference type="Proteomes" id="UP000265427"/>
    </source>
</evidence>
<gene>
    <name evidence="2" type="ORF">DYB36_013382</name>
</gene>
<dbReference type="VEuPathDB" id="FungiDB:H257_06912"/>
<feature type="transmembrane region" description="Helical" evidence="1">
    <location>
        <begin position="71"/>
        <end position="92"/>
    </location>
</feature>
<name>A0A396ZYS5_APHAT</name>